<reference evidence="2" key="1">
    <citation type="journal article" date="2019" name="Science">
        <title>Mutation of a bHLH transcription factor allowed almond domestication.</title>
        <authorList>
            <person name="Sanchez-Perez R."/>
            <person name="Pavan S."/>
            <person name="Mazzeo R."/>
            <person name="Moldovan C."/>
            <person name="Aiese Cigliano R."/>
            <person name="Del Cueto J."/>
            <person name="Ricciardi F."/>
            <person name="Lotti C."/>
            <person name="Ricciardi L."/>
            <person name="Dicenta F."/>
            <person name="Lopez-Marques R.L."/>
            <person name="Lindberg Moller B."/>
        </authorList>
    </citation>
    <scope>NUCLEOTIDE SEQUENCE</scope>
</reference>
<protein>
    <submittedName>
        <fullName evidence="2">Uncharacterized protein</fullName>
    </submittedName>
</protein>
<keyword evidence="1" id="KW-1133">Transmembrane helix</keyword>
<dbReference type="EMBL" id="AP019297">
    <property type="protein sequence ID" value="BBG93671.1"/>
    <property type="molecule type" value="Genomic_DNA"/>
</dbReference>
<gene>
    <name evidence="2" type="ORF">Prudu_001753</name>
</gene>
<sequence length="351" mass="38555">MVGNARFHSQAKSVVNIIITTADEASGTIYNTTGAMKEMRNNLDSTGNTEVSSFLTSTSQKLDTGAADIERQAKKNRRLIDKGLKIVYIVTTVAISLNLVAVIALSGGCAHYTMLVLNCFVLDILWAVFLLSRYGSINEATRSNPGKRLERRVLIGKKHLILFQVNANISSTQGTSSQSIEYVCNPFSEPPEYNYQPENCPANSVRIGDIPEVLRELSCSDASNGSCENGVFISDSDYKLVELYTSSIQNLLNSYPGMESLVECQTVKDAFSEILVKHCKSLKRYVKMVWAAMVFLATLMALLVLLWTTQANHEQNHHLADGFVNPHSAAVIKLELSIATGLKKNPNPSIV</sequence>
<dbReference type="PANTHER" id="PTHR31414:SF18">
    <property type="entry name" value="TRANSMEMBRANE PROTEIN-RELATED"/>
    <property type="match status" value="1"/>
</dbReference>
<accession>A0A4Y1QPC5</accession>
<keyword evidence="1" id="KW-0812">Transmembrane</keyword>
<feature type="transmembrane region" description="Helical" evidence="1">
    <location>
        <begin position="112"/>
        <end position="132"/>
    </location>
</feature>
<dbReference type="GO" id="GO:0016020">
    <property type="term" value="C:membrane"/>
    <property type="evidence" value="ECO:0007669"/>
    <property type="project" value="TreeGrafter"/>
</dbReference>
<proteinExistence type="predicted"/>
<feature type="transmembrane region" description="Helical" evidence="1">
    <location>
        <begin position="288"/>
        <end position="307"/>
    </location>
</feature>
<dbReference type="AlphaFoldDB" id="A0A4Y1QPC5"/>
<evidence type="ECO:0000313" key="2">
    <source>
        <dbReference type="EMBL" id="BBG93671.1"/>
    </source>
</evidence>
<feature type="transmembrane region" description="Helical" evidence="1">
    <location>
        <begin position="86"/>
        <end position="106"/>
    </location>
</feature>
<name>A0A4Y1QPC5_PRUDU</name>
<keyword evidence="1" id="KW-0472">Membrane</keyword>
<dbReference type="InterPro" id="IPR040283">
    <property type="entry name" value="DDB_G0292058-like"/>
</dbReference>
<organism evidence="2">
    <name type="scientific">Prunus dulcis</name>
    <name type="common">Almond</name>
    <name type="synonym">Amygdalus dulcis</name>
    <dbReference type="NCBI Taxonomy" id="3755"/>
    <lineage>
        <taxon>Eukaryota</taxon>
        <taxon>Viridiplantae</taxon>
        <taxon>Streptophyta</taxon>
        <taxon>Embryophyta</taxon>
        <taxon>Tracheophyta</taxon>
        <taxon>Spermatophyta</taxon>
        <taxon>Magnoliopsida</taxon>
        <taxon>eudicotyledons</taxon>
        <taxon>Gunneridae</taxon>
        <taxon>Pentapetalae</taxon>
        <taxon>rosids</taxon>
        <taxon>fabids</taxon>
        <taxon>Rosales</taxon>
        <taxon>Rosaceae</taxon>
        <taxon>Amygdaloideae</taxon>
        <taxon>Amygdaleae</taxon>
        <taxon>Prunus</taxon>
    </lineage>
</organism>
<dbReference type="PANTHER" id="PTHR31414">
    <property type="entry name" value="TRANSMEMBRANE PROTEIN DDB_G0292058"/>
    <property type="match status" value="1"/>
</dbReference>
<evidence type="ECO:0000256" key="1">
    <source>
        <dbReference type="SAM" id="Phobius"/>
    </source>
</evidence>